<dbReference type="InterPro" id="IPR001576">
    <property type="entry name" value="Phosphoglycerate_kinase"/>
</dbReference>
<dbReference type="PROSITE" id="PS00111">
    <property type="entry name" value="PGLYCERATE_KINASE"/>
    <property type="match status" value="1"/>
</dbReference>
<evidence type="ECO:0000256" key="3">
    <source>
        <dbReference type="ARBA" id="ARBA00011245"/>
    </source>
</evidence>
<dbReference type="GO" id="GO:0006094">
    <property type="term" value="P:gluconeogenesis"/>
    <property type="evidence" value="ECO:0007669"/>
    <property type="project" value="TreeGrafter"/>
</dbReference>
<evidence type="ECO:0000256" key="5">
    <source>
        <dbReference type="ARBA" id="ARBA00022679"/>
    </source>
</evidence>
<evidence type="ECO:0000313" key="10">
    <source>
        <dbReference type="EMBL" id="BBI58786.1"/>
    </source>
</evidence>
<dbReference type="GO" id="GO:0006096">
    <property type="term" value="P:glycolytic process"/>
    <property type="evidence" value="ECO:0007669"/>
    <property type="project" value="InterPro"/>
</dbReference>
<dbReference type="EMBL" id="AP019514">
    <property type="protein sequence ID" value="BBI58786.1"/>
    <property type="molecule type" value="Genomic_DNA"/>
</dbReference>
<keyword evidence="8" id="KW-0067">ATP-binding</keyword>
<evidence type="ECO:0000256" key="8">
    <source>
        <dbReference type="ARBA" id="ARBA00022840"/>
    </source>
</evidence>
<reference evidence="10 11" key="1">
    <citation type="journal article" date="2019" name="Microbiol. Resour. Announc.">
        <title>Complete Genome Sequence of Halomonas sulfidaeris Strain Esulfide1 Isolated from a Metal Sulfide Rock at a Depth of 2,200 Meters, Obtained Using Nanopore Sequencing.</title>
        <authorList>
            <person name="Saito M."/>
            <person name="Nishigata A."/>
            <person name="Galipon J."/>
            <person name="Arakawa K."/>
        </authorList>
    </citation>
    <scope>NUCLEOTIDE SEQUENCE [LARGE SCALE GENOMIC DNA]</scope>
    <source>
        <strain evidence="10 11">ATCC BAA-803</strain>
    </source>
</reference>
<dbReference type="GO" id="GO:0005524">
    <property type="term" value="F:ATP binding"/>
    <property type="evidence" value="ECO:0007669"/>
    <property type="project" value="UniProtKB-KW"/>
</dbReference>
<dbReference type="PRINTS" id="PR00477">
    <property type="entry name" value="PHGLYCKINASE"/>
</dbReference>
<dbReference type="AlphaFoldDB" id="A0A455TZ71"/>
<proteinExistence type="inferred from homology"/>
<evidence type="ECO:0000256" key="9">
    <source>
        <dbReference type="RuleBase" id="RU000532"/>
    </source>
</evidence>
<dbReference type="InterPro" id="IPR036043">
    <property type="entry name" value="Phosphoglycerate_kinase_sf"/>
</dbReference>
<dbReference type="GO" id="GO:0005829">
    <property type="term" value="C:cytosol"/>
    <property type="evidence" value="ECO:0007669"/>
    <property type="project" value="TreeGrafter"/>
</dbReference>
<name>A0A455TZ71_9GAMM</name>
<dbReference type="Pfam" id="PF00162">
    <property type="entry name" value="PGK"/>
    <property type="match status" value="1"/>
</dbReference>
<dbReference type="InterPro" id="IPR015911">
    <property type="entry name" value="Phosphoglycerate_kinase_CS"/>
</dbReference>
<comment type="similarity">
    <text evidence="2 9">Belongs to the phosphoglycerate kinase family.</text>
</comment>
<evidence type="ECO:0000256" key="6">
    <source>
        <dbReference type="ARBA" id="ARBA00022741"/>
    </source>
</evidence>
<dbReference type="InterPro" id="IPR015824">
    <property type="entry name" value="Phosphoglycerate_kinase_N"/>
</dbReference>
<dbReference type="SUPFAM" id="SSF53748">
    <property type="entry name" value="Phosphoglycerate kinase"/>
    <property type="match status" value="1"/>
</dbReference>
<dbReference type="GO" id="GO:0004618">
    <property type="term" value="F:phosphoglycerate kinase activity"/>
    <property type="evidence" value="ECO:0007669"/>
    <property type="project" value="UniProtKB-EC"/>
</dbReference>
<keyword evidence="7 9" id="KW-0418">Kinase</keyword>
<gene>
    <name evidence="10" type="ORF">HSBAA_00920</name>
</gene>
<dbReference type="KEGG" id="hsr:HSBAA_00920"/>
<evidence type="ECO:0000256" key="1">
    <source>
        <dbReference type="ARBA" id="ARBA00000642"/>
    </source>
</evidence>
<dbReference type="EC" id="2.7.2.3" evidence="4 9"/>
<evidence type="ECO:0000313" key="11">
    <source>
        <dbReference type="Proteomes" id="UP000320231"/>
    </source>
</evidence>
<keyword evidence="6" id="KW-0547">Nucleotide-binding</keyword>
<comment type="subunit">
    <text evidence="3">Monomer.</text>
</comment>
<dbReference type="PANTHER" id="PTHR11406:SF23">
    <property type="entry name" value="PHOSPHOGLYCERATE KINASE 1, CHLOROPLASTIC-RELATED"/>
    <property type="match status" value="1"/>
</dbReference>
<evidence type="ECO:0000256" key="7">
    <source>
        <dbReference type="ARBA" id="ARBA00022777"/>
    </source>
</evidence>
<dbReference type="Proteomes" id="UP000320231">
    <property type="component" value="Chromosome"/>
</dbReference>
<dbReference type="GO" id="GO:0043531">
    <property type="term" value="F:ADP binding"/>
    <property type="evidence" value="ECO:0007669"/>
    <property type="project" value="TreeGrafter"/>
</dbReference>
<accession>A0A455TZ71</accession>
<keyword evidence="5 9" id="KW-0808">Transferase</keyword>
<organism evidence="10 11">
    <name type="scientific">Vreelandella sulfidaeris</name>
    <dbReference type="NCBI Taxonomy" id="115553"/>
    <lineage>
        <taxon>Bacteria</taxon>
        <taxon>Pseudomonadati</taxon>
        <taxon>Pseudomonadota</taxon>
        <taxon>Gammaproteobacteria</taxon>
        <taxon>Oceanospirillales</taxon>
        <taxon>Halomonadaceae</taxon>
        <taxon>Vreelandella</taxon>
    </lineage>
</organism>
<comment type="catalytic activity">
    <reaction evidence="1 9">
        <text>(2R)-3-phosphoglycerate + ATP = (2R)-3-phospho-glyceroyl phosphate + ADP</text>
        <dbReference type="Rhea" id="RHEA:14801"/>
        <dbReference type="ChEBI" id="CHEBI:30616"/>
        <dbReference type="ChEBI" id="CHEBI:57604"/>
        <dbReference type="ChEBI" id="CHEBI:58272"/>
        <dbReference type="ChEBI" id="CHEBI:456216"/>
        <dbReference type="EC" id="2.7.2.3"/>
    </reaction>
</comment>
<evidence type="ECO:0000256" key="4">
    <source>
        <dbReference type="ARBA" id="ARBA00013061"/>
    </source>
</evidence>
<evidence type="ECO:0000256" key="2">
    <source>
        <dbReference type="ARBA" id="ARBA00008982"/>
    </source>
</evidence>
<sequence>MTDLPLEGQRVLIREDLNVPIKHGRVSSDARLRAALPTIQAAAQAGAKVMLMSHLGRPTEGQPTEEFSLAPVAEHLGELLGCPVPLIKTYLGEKVGETLDLANGDIVLLENVRFNSGEKKTMNSWRNNTPPSAISL</sequence>
<dbReference type="PANTHER" id="PTHR11406">
    <property type="entry name" value="PHOSPHOGLYCERATE KINASE"/>
    <property type="match status" value="1"/>
</dbReference>
<protein>
    <recommendedName>
        <fullName evidence="4 9">Phosphoglycerate kinase</fullName>
        <ecNumber evidence="4 9">2.7.2.3</ecNumber>
    </recommendedName>
</protein>
<dbReference type="Gene3D" id="3.40.50.1260">
    <property type="entry name" value="Phosphoglycerate kinase, N-terminal domain"/>
    <property type="match status" value="1"/>
</dbReference>